<dbReference type="GO" id="GO:0080120">
    <property type="term" value="P:CAAX-box protein maturation"/>
    <property type="evidence" value="ECO:0007669"/>
    <property type="project" value="UniProtKB-ARBA"/>
</dbReference>
<feature type="transmembrane region" description="Helical" evidence="1">
    <location>
        <begin position="62"/>
        <end position="81"/>
    </location>
</feature>
<keyword evidence="1" id="KW-1133">Transmembrane helix</keyword>
<dbReference type="InterPro" id="IPR003675">
    <property type="entry name" value="Rce1/LyrA-like_dom"/>
</dbReference>
<keyword evidence="1" id="KW-0812">Transmembrane</keyword>
<sequence length="196" mass="22479">MKALLIIPYLAISAFIPWEKFSISEGFLSNIFFDIVFILVMTKWLKLKLEGSFKFERGDVKLTAATILLAIGSIFSLKALGLGNPFIYVPALFLNLVILGPIIEEFIFRFVFIHFYAGTKWQKHLSSGFIFSMSHALSMFHAPQSWHPFFYLQISYAFVLGVICSLAFEKRNIIKPILLHMIFNLFFYVATVTNTI</sequence>
<dbReference type="AlphaFoldDB" id="A0A1Y5F1D3"/>
<feature type="transmembrane region" description="Helical" evidence="1">
    <location>
        <begin position="87"/>
        <end position="112"/>
    </location>
</feature>
<dbReference type="EMBL" id="MAAO01000016">
    <property type="protein sequence ID" value="OUR92958.1"/>
    <property type="molecule type" value="Genomic_DNA"/>
</dbReference>
<name>A0A1Y5F1D3_9BACT</name>
<reference evidence="4" key="1">
    <citation type="journal article" date="2017" name="Proc. Natl. Acad. Sci. U.S.A.">
        <title>Simulation of Deepwater Horizon oil plume reveals substrate specialization within a complex community of hydrocarbon-degraders.</title>
        <authorList>
            <person name="Hu P."/>
            <person name="Dubinsky E.A."/>
            <person name="Probst A.J."/>
            <person name="Wang J."/>
            <person name="Sieber C.M.K."/>
            <person name="Tom L.M."/>
            <person name="Gardinali P."/>
            <person name="Banfield J.F."/>
            <person name="Atlas R.M."/>
            <person name="Andersen G.L."/>
        </authorList>
    </citation>
    <scope>NUCLEOTIDE SEQUENCE [LARGE SCALE GENOMIC DNA]</scope>
</reference>
<dbReference type="Proteomes" id="UP000196531">
    <property type="component" value="Unassembled WGS sequence"/>
</dbReference>
<accession>A0A1Y5F1D3</accession>
<feature type="transmembrane region" description="Helical" evidence="1">
    <location>
        <begin position="23"/>
        <end position="41"/>
    </location>
</feature>
<evidence type="ECO:0000313" key="3">
    <source>
        <dbReference type="EMBL" id="OUR92958.1"/>
    </source>
</evidence>
<evidence type="ECO:0000256" key="1">
    <source>
        <dbReference type="SAM" id="Phobius"/>
    </source>
</evidence>
<gene>
    <name evidence="3" type="ORF">A9Q84_20840</name>
</gene>
<feature type="transmembrane region" description="Helical" evidence="1">
    <location>
        <begin position="149"/>
        <end position="168"/>
    </location>
</feature>
<feature type="domain" description="CAAX prenyl protease 2/Lysostaphin resistance protein A-like" evidence="2">
    <location>
        <begin position="91"/>
        <end position="186"/>
    </location>
</feature>
<organism evidence="3 4">
    <name type="scientific">Halobacteriovorax marinus</name>
    <dbReference type="NCBI Taxonomy" id="97084"/>
    <lineage>
        <taxon>Bacteria</taxon>
        <taxon>Pseudomonadati</taxon>
        <taxon>Bdellovibrionota</taxon>
        <taxon>Bacteriovoracia</taxon>
        <taxon>Bacteriovoracales</taxon>
        <taxon>Halobacteriovoraceae</taxon>
        <taxon>Halobacteriovorax</taxon>
    </lineage>
</organism>
<evidence type="ECO:0000313" key="4">
    <source>
        <dbReference type="Proteomes" id="UP000196531"/>
    </source>
</evidence>
<protein>
    <recommendedName>
        <fullName evidence="2">CAAX prenyl protease 2/Lysostaphin resistance protein A-like domain-containing protein</fullName>
    </recommendedName>
</protein>
<evidence type="ECO:0000259" key="2">
    <source>
        <dbReference type="Pfam" id="PF02517"/>
    </source>
</evidence>
<proteinExistence type="predicted"/>
<comment type="caution">
    <text evidence="3">The sequence shown here is derived from an EMBL/GenBank/DDBJ whole genome shotgun (WGS) entry which is preliminary data.</text>
</comment>
<feature type="transmembrane region" description="Helical" evidence="1">
    <location>
        <begin position="177"/>
        <end position="195"/>
    </location>
</feature>
<dbReference type="GO" id="GO:0004175">
    <property type="term" value="F:endopeptidase activity"/>
    <property type="evidence" value="ECO:0007669"/>
    <property type="project" value="UniProtKB-ARBA"/>
</dbReference>
<dbReference type="Pfam" id="PF02517">
    <property type="entry name" value="Rce1-like"/>
    <property type="match status" value="1"/>
</dbReference>
<keyword evidence="1" id="KW-0472">Membrane</keyword>